<evidence type="ECO:0000256" key="4">
    <source>
        <dbReference type="ARBA" id="ARBA00023315"/>
    </source>
</evidence>
<dbReference type="PROSITE" id="PS51186">
    <property type="entry name" value="GNAT"/>
    <property type="match status" value="1"/>
</dbReference>
<dbReference type="GO" id="GO:0005737">
    <property type="term" value="C:cytoplasm"/>
    <property type="evidence" value="ECO:0007669"/>
    <property type="project" value="UniProtKB-SubCell"/>
</dbReference>
<reference evidence="7 8" key="1">
    <citation type="journal article" date="2019" name="Front. Microbiol.">
        <title>Thermoanaerosceptrum fracticalcis gen. nov. sp. nov., a Novel Fumarate-Fermenting Microorganism From a Deep Fractured Carbonate Aquifer of the US Great Basin.</title>
        <authorList>
            <person name="Hamilton-Brehm S.D."/>
            <person name="Stewart L.E."/>
            <person name="Zavarin M."/>
            <person name="Caldwell M."/>
            <person name="Lawson P.A."/>
            <person name="Onstott T.C."/>
            <person name="Grzymski J."/>
            <person name="Neveux I."/>
            <person name="Lollar B.S."/>
            <person name="Russell C.E."/>
            <person name="Moser D.P."/>
        </authorList>
    </citation>
    <scope>NUCLEOTIDE SEQUENCE [LARGE SCALE GENOMIC DNA]</scope>
    <source>
        <strain evidence="7 8">DRI-13</strain>
    </source>
</reference>
<dbReference type="NCBIfam" id="TIGR01575">
    <property type="entry name" value="rimI"/>
    <property type="match status" value="1"/>
</dbReference>
<dbReference type="InterPro" id="IPR000182">
    <property type="entry name" value="GNAT_dom"/>
</dbReference>
<comment type="similarity">
    <text evidence="1 5">Belongs to the acetyltransferase family. RimI subfamily.</text>
</comment>
<sequence>MKYILRPMTLDDITQVIAIEKKSFPTPWSPYAFTCELADNQFAHYLVVATEEDPSTVLGYGGMWIIIDEAHITNIAIAPALRGQALGEFLINGMIRLALEKKVARMTLEVRVSNEPAKHLYHRMGFVAAGIRPGYYTDTNEDAIIMWKDITK</sequence>
<dbReference type="EC" id="2.3.1.266" evidence="5"/>
<dbReference type="AlphaFoldDB" id="A0A7G6E3C9"/>
<dbReference type="Gene3D" id="3.40.630.30">
    <property type="match status" value="1"/>
</dbReference>
<comment type="subcellular location">
    <subcellularLocation>
        <location evidence="5">Cytoplasm</location>
    </subcellularLocation>
</comment>
<evidence type="ECO:0000256" key="5">
    <source>
        <dbReference type="RuleBase" id="RU363094"/>
    </source>
</evidence>
<dbReference type="PANTHER" id="PTHR43420:SF44">
    <property type="entry name" value="ACETYLTRANSFERASE YPEA"/>
    <property type="match status" value="1"/>
</dbReference>
<evidence type="ECO:0000256" key="1">
    <source>
        <dbReference type="ARBA" id="ARBA00005395"/>
    </source>
</evidence>
<dbReference type="Proteomes" id="UP000515847">
    <property type="component" value="Chromosome"/>
</dbReference>
<evidence type="ECO:0000256" key="3">
    <source>
        <dbReference type="ARBA" id="ARBA00022679"/>
    </source>
</evidence>
<proteinExistence type="inferred from homology"/>
<evidence type="ECO:0000313" key="7">
    <source>
        <dbReference type="EMBL" id="QNB46583.1"/>
    </source>
</evidence>
<dbReference type="InterPro" id="IPR006464">
    <property type="entry name" value="AcTrfase_RimI/Ard1"/>
</dbReference>
<keyword evidence="4" id="KW-0012">Acyltransferase</keyword>
<comment type="catalytic activity">
    <reaction evidence="5">
        <text>N-terminal L-alanyl-[ribosomal protein bS18] + acetyl-CoA = N-terminal N(alpha)-acetyl-L-alanyl-[ribosomal protein bS18] + CoA + H(+)</text>
        <dbReference type="Rhea" id="RHEA:43756"/>
        <dbReference type="Rhea" id="RHEA-COMP:10676"/>
        <dbReference type="Rhea" id="RHEA-COMP:10677"/>
        <dbReference type="ChEBI" id="CHEBI:15378"/>
        <dbReference type="ChEBI" id="CHEBI:57287"/>
        <dbReference type="ChEBI" id="CHEBI:57288"/>
        <dbReference type="ChEBI" id="CHEBI:64718"/>
        <dbReference type="ChEBI" id="CHEBI:83683"/>
        <dbReference type="EC" id="2.3.1.266"/>
    </reaction>
</comment>
<name>A0A7G6E3C9_THEFR</name>
<dbReference type="OrthoDB" id="9794566at2"/>
<organism evidence="7 8">
    <name type="scientific">Thermanaerosceptrum fracticalcis</name>
    <dbReference type="NCBI Taxonomy" id="1712410"/>
    <lineage>
        <taxon>Bacteria</taxon>
        <taxon>Bacillati</taxon>
        <taxon>Bacillota</taxon>
        <taxon>Clostridia</taxon>
        <taxon>Eubacteriales</taxon>
        <taxon>Peptococcaceae</taxon>
        <taxon>Thermanaerosceptrum</taxon>
    </lineage>
</organism>
<keyword evidence="2 5" id="KW-0963">Cytoplasm</keyword>
<dbReference type="CDD" id="cd04301">
    <property type="entry name" value="NAT_SF"/>
    <property type="match status" value="1"/>
</dbReference>
<comment type="function">
    <text evidence="5">Acetylates the N-terminal alanine of ribosomal protein bS18.</text>
</comment>
<evidence type="ECO:0000259" key="6">
    <source>
        <dbReference type="PROSITE" id="PS51186"/>
    </source>
</evidence>
<dbReference type="RefSeq" id="WP_034421600.1">
    <property type="nucleotide sequence ID" value="NZ_CP045798.1"/>
</dbReference>
<dbReference type="EMBL" id="CP045798">
    <property type="protein sequence ID" value="QNB46583.1"/>
    <property type="molecule type" value="Genomic_DNA"/>
</dbReference>
<dbReference type="KEGG" id="tfr:BR63_09840"/>
<accession>A0A7G6E3C9</accession>
<keyword evidence="3 7" id="KW-0808">Transferase</keyword>
<dbReference type="GO" id="GO:0008999">
    <property type="term" value="F:protein-N-terminal-alanine acetyltransferase activity"/>
    <property type="evidence" value="ECO:0007669"/>
    <property type="project" value="UniProtKB-EC"/>
</dbReference>
<evidence type="ECO:0000313" key="8">
    <source>
        <dbReference type="Proteomes" id="UP000515847"/>
    </source>
</evidence>
<dbReference type="InterPro" id="IPR050680">
    <property type="entry name" value="YpeA/RimI_acetyltransf"/>
</dbReference>
<gene>
    <name evidence="7" type="primary">rimI</name>
    <name evidence="7" type="ORF">BR63_09840</name>
</gene>
<dbReference type="Pfam" id="PF00583">
    <property type="entry name" value="Acetyltransf_1"/>
    <property type="match status" value="1"/>
</dbReference>
<dbReference type="InterPro" id="IPR016181">
    <property type="entry name" value="Acyl_CoA_acyltransferase"/>
</dbReference>
<evidence type="ECO:0000256" key="2">
    <source>
        <dbReference type="ARBA" id="ARBA00022490"/>
    </source>
</evidence>
<keyword evidence="8" id="KW-1185">Reference proteome</keyword>
<dbReference type="SUPFAM" id="SSF55729">
    <property type="entry name" value="Acyl-CoA N-acyltransferases (Nat)"/>
    <property type="match status" value="1"/>
</dbReference>
<feature type="domain" description="N-acetyltransferase" evidence="6">
    <location>
        <begin position="3"/>
        <end position="151"/>
    </location>
</feature>
<protein>
    <recommendedName>
        <fullName evidence="5">[Ribosomal protein bS18]-alanine N-acetyltransferase</fullName>
        <ecNumber evidence="5">2.3.1.266</ecNumber>
    </recommendedName>
</protein>
<dbReference type="PANTHER" id="PTHR43420">
    <property type="entry name" value="ACETYLTRANSFERASE"/>
    <property type="match status" value="1"/>
</dbReference>